<feature type="compositionally biased region" description="Low complexity" evidence="1">
    <location>
        <begin position="523"/>
        <end position="544"/>
    </location>
</feature>
<feature type="compositionally biased region" description="Basic and acidic residues" evidence="1">
    <location>
        <begin position="1073"/>
        <end position="1089"/>
    </location>
</feature>
<dbReference type="GO" id="GO:0006629">
    <property type="term" value="P:lipid metabolic process"/>
    <property type="evidence" value="ECO:0007669"/>
    <property type="project" value="InterPro"/>
</dbReference>
<dbReference type="InterPro" id="IPR008532">
    <property type="entry name" value="NFACT_RNA-bd"/>
</dbReference>
<feature type="region of interest" description="Disordered" evidence="1">
    <location>
        <begin position="962"/>
        <end position="985"/>
    </location>
</feature>
<reference evidence="5" key="1">
    <citation type="submission" date="2021-01" db="EMBL/GenBank/DDBJ databases">
        <authorList>
            <person name="Eckstrom K.M.E."/>
        </authorList>
    </citation>
    <scope>NUCLEOTIDE SEQUENCE</scope>
    <source>
        <strain evidence="5">UVCC 0001</strain>
    </source>
</reference>
<gene>
    <name evidence="5" type="ORF">QBZ16_000244</name>
</gene>
<dbReference type="PANTHER" id="PTHR11005">
    <property type="entry name" value="LYSOSOMAL ACID LIPASE-RELATED"/>
    <property type="match status" value="1"/>
</dbReference>
<evidence type="ECO:0008006" key="7">
    <source>
        <dbReference type="Google" id="ProtNLM"/>
    </source>
</evidence>
<dbReference type="InterPro" id="IPR006693">
    <property type="entry name" value="AB_hydrolase_lipase"/>
</dbReference>
<dbReference type="EMBL" id="JASFZW010000001">
    <property type="protein sequence ID" value="KAK2080391.1"/>
    <property type="molecule type" value="Genomic_DNA"/>
</dbReference>
<feature type="compositionally biased region" description="Low complexity" evidence="1">
    <location>
        <begin position="490"/>
        <end position="507"/>
    </location>
</feature>
<evidence type="ECO:0000313" key="6">
    <source>
        <dbReference type="Proteomes" id="UP001255856"/>
    </source>
</evidence>
<evidence type="ECO:0000259" key="3">
    <source>
        <dbReference type="Pfam" id="PF04083"/>
    </source>
</evidence>
<name>A0AAD9IKX5_PROWI</name>
<evidence type="ECO:0000256" key="2">
    <source>
        <dbReference type="SAM" id="SignalP"/>
    </source>
</evidence>
<dbReference type="Pfam" id="PF04083">
    <property type="entry name" value="Abhydro_lipase"/>
    <property type="match status" value="1"/>
</dbReference>
<dbReference type="Pfam" id="PF05670">
    <property type="entry name" value="NFACT-R_1"/>
    <property type="match status" value="1"/>
</dbReference>
<feature type="domain" description="NFACT RNA-binding" evidence="4">
    <location>
        <begin position="1099"/>
        <end position="1192"/>
    </location>
</feature>
<dbReference type="InterPro" id="IPR029058">
    <property type="entry name" value="AB_hydrolase_fold"/>
</dbReference>
<dbReference type="SUPFAM" id="SSF53474">
    <property type="entry name" value="alpha/beta-Hydrolases"/>
    <property type="match status" value="2"/>
</dbReference>
<feature type="region of interest" description="Disordered" evidence="1">
    <location>
        <begin position="111"/>
        <end position="134"/>
    </location>
</feature>
<organism evidence="5 6">
    <name type="scientific">Prototheca wickerhamii</name>
    <dbReference type="NCBI Taxonomy" id="3111"/>
    <lineage>
        <taxon>Eukaryota</taxon>
        <taxon>Viridiplantae</taxon>
        <taxon>Chlorophyta</taxon>
        <taxon>core chlorophytes</taxon>
        <taxon>Trebouxiophyceae</taxon>
        <taxon>Chlorellales</taxon>
        <taxon>Chlorellaceae</taxon>
        <taxon>Prototheca</taxon>
    </lineage>
</organism>
<evidence type="ECO:0000259" key="4">
    <source>
        <dbReference type="Pfam" id="PF05670"/>
    </source>
</evidence>
<feature type="chain" id="PRO_5042033456" description="Partial AB-hydrolase lipase domain-containing protein" evidence="2">
    <location>
        <begin position="30"/>
        <end position="1215"/>
    </location>
</feature>
<comment type="caution">
    <text evidence="5">The sequence shown here is derived from an EMBL/GenBank/DDBJ whole genome shotgun (WGS) entry which is preliminary data.</text>
</comment>
<protein>
    <recommendedName>
        <fullName evidence="7">Partial AB-hydrolase lipase domain-containing protein</fullName>
    </recommendedName>
</protein>
<feature type="compositionally biased region" description="Low complexity" evidence="1">
    <location>
        <begin position="463"/>
        <end position="479"/>
    </location>
</feature>
<evidence type="ECO:0000313" key="5">
    <source>
        <dbReference type="EMBL" id="KAK2080391.1"/>
    </source>
</evidence>
<accession>A0AAD9IKX5</accession>
<feature type="domain" description="Partial AB-hydrolase lipase" evidence="3">
    <location>
        <begin position="230"/>
        <end position="285"/>
    </location>
</feature>
<dbReference type="AlphaFoldDB" id="A0AAD9IKX5"/>
<dbReference type="Gene3D" id="3.40.50.1820">
    <property type="entry name" value="alpha/beta hydrolase"/>
    <property type="match status" value="2"/>
</dbReference>
<dbReference type="Gene3D" id="2.30.310.10">
    <property type="entry name" value="ibrinogen binding protein from staphylococcus aureus domain"/>
    <property type="match status" value="1"/>
</dbReference>
<dbReference type="Proteomes" id="UP001255856">
    <property type="component" value="Unassembled WGS sequence"/>
</dbReference>
<feature type="region of interest" description="Disordered" evidence="1">
    <location>
        <begin position="1057"/>
        <end position="1092"/>
    </location>
</feature>
<keyword evidence="6" id="KW-1185">Reference proteome</keyword>
<feature type="region of interest" description="Disordered" evidence="1">
    <location>
        <begin position="460"/>
        <end position="544"/>
    </location>
</feature>
<evidence type="ECO:0000256" key="1">
    <source>
        <dbReference type="SAM" id="MobiDB-lite"/>
    </source>
</evidence>
<dbReference type="Pfam" id="PF05833">
    <property type="entry name" value="NFACT_N"/>
    <property type="match status" value="1"/>
</dbReference>
<feature type="signal peptide" evidence="2">
    <location>
        <begin position="1"/>
        <end position="29"/>
    </location>
</feature>
<keyword evidence="2" id="KW-0732">Signal</keyword>
<sequence>MSRFRPSSLLSGYVWAVVLALRWLDTVLATVEESIKAFMRELVANSTRAINGFSNAMAALLLDRQAFKKNVSGRRRQVAAWRRWWRAHDRGKTGTFNAILARDGFVEPSLPSGRGASLRRRPQDRRGLQSEGHSGSAWRRETRLAVEVFVSRMFAWTRRLTRRLLMLPEPDGAPADLSRAPSFDGWLPRLGRPAARERSVPFNGRLSPGRPRLPKAQPINTAEDLRHWTVSDVIIRAGYPLETHIATTTDGYILTMQRIPRKAARDVVFFQHGILDTSLTWVSNGTEGSQAFAAYDAGFDVWLGNSRSNPPRAHKGAAYGDPKMMGMHYWNFSINELGIQDMDAQMDLIHRIKTAELSRLGRHGALLGDVAPRAEAGPLKYSQVANIGHLPQAAAREAPGADLGKLLGGAPGGGASFLGEADSARQRLALPLPAEPAARPLRRTGSDSILTARRNLEHDAIYGESSSSTGSDAGLSSDGESASEAPEPVTPRAAMARRAASVAATSPDGRSMSSMGSLPALSPGRAATPRPGARAGSARGPAGDAARAGQAYRLQAVGHSLGGASLLLYAVHRRALGKPHRLSRLVLLSPAGFHSHCPRAAWIFLKVLPSFMLLLTWLRPGASCPVYIPSSLLRYVAFKLTLDIQELPALQELFKAALRTLMSGDNSEWDRALQMPHYNEYSMPALSLHAGAHLVQLINSRRWRLYDYGTRFRNRAVYGSPVPPEVSDFYDLLRGLPVDMIAGRYDGVVNPDDVRRHCEALRAAGVKTTFWQFDVGHLDLVFAMHDDIHHYVLSRLLVPPSDQVPRDWRNMAASPGAPTIDYTLLASCVAALRLHWVPAKVQAVVQTASQGVALSLRTASSHSWLYIEWKADQAHLGLGPGPGRRTEGPGAGLGPLLHSRLAGRVLTGARLPTPWERVVELSFSARPSSGPEHRLYYELTGRQTNIVLTDEQGRVIGVARKPGKADRQLRPGQLYTPPPPGPGIAPESVGNLEAWRRLIDNAAETDRIASPRWRPGTSTLDVEDWENPGVTVTLRLPDASVSPIEAAEAAFARARKSARGQQTIGVQDCLPSKGKEPAKARAKPRESQGPRRLAAPVSGAAILIGRSSAENDRLSTRTAGPLDVWMHARDVGGAHLVLRWGRGELPCAADLAACADLAAWYSGARGSGGVPVTVAWARDVRKPRGAAQGQVEVRRELAVLRGVPERGRLASEPGS</sequence>
<proteinExistence type="predicted"/>